<accession>A0AAV5R3V9</accession>
<dbReference type="Gene3D" id="3.40.50.10680">
    <property type="entry name" value="CofD-like domains"/>
    <property type="match status" value="1"/>
</dbReference>
<dbReference type="PANTHER" id="PTHR31240:SF0">
    <property type="entry name" value="MATERNAL EFFECT EMBRYO ARREST 18"/>
    <property type="match status" value="1"/>
</dbReference>
<dbReference type="InterPro" id="IPR002882">
    <property type="entry name" value="CofD"/>
</dbReference>
<dbReference type="Pfam" id="PF01933">
    <property type="entry name" value="CofD"/>
    <property type="match status" value="1"/>
</dbReference>
<dbReference type="GO" id="GO:0043743">
    <property type="term" value="F:LPPG:FO 2-phospho-L-lactate transferase activity"/>
    <property type="evidence" value="ECO:0007669"/>
    <property type="project" value="InterPro"/>
</dbReference>
<proteinExistence type="predicted"/>
<comment type="caution">
    <text evidence="1">The sequence shown here is derived from an EMBL/GenBank/DDBJ whole genome shotgun (WGS) entry which is preliminary data.</text>
</comment>
<dbReference type="Proteomes" id="UP001378960">
    <property type="component" value="Unassembled WGS sequence"/>
</dbReference>
<reference evidence="1 2" key="1">
    <citation type="journal article" date="2023" name="Elife">
        <title>Identification of key yeast species and microbe-microbe interactions impacting larval growth of Drosophila in the wild.</title>
        <authorList>
            <person name="Mure A."/>
            <person name="Sugiura Y."/>
            <person name="Maeda R."/>
            <person name="Honda K."/>
            <person name="Sakurai N."/>
            <person name="Takahashi Y."/>
            <person name="Watada M."/>
            <person name="Katoh T."/>
            <person name="Gotoh A."/>
            <person name="Gotoh Y."/>
            <person name="Taniguchi I."/>
            <person name="Nakamura K."/>
            <person name="Hayashi T."/>
            <person name="Katayama T."/>
            <person name="Uemura T."/>
            <person name="Hattori Y."/>
        </authorList>
    </citation>
    <scope>NUCLEOTIDE SEQUENCE [LARGE SCALE GENOMIC DNA]</scope>
    <source>
        <strain evidence="1 2">PK-24</strain>
    </source>
</reference>
<organism evidence="1 2">
    <name type="scientific">Pichia kluyveri</name>
    <name type="common">Yeast</name>
    <dbReference type="NCBI Taxonomy" id="36015"/>
    <lineage>
        <taxon>Eukaryota</taxon>
        <taxon>Fungi</taxon>
        <taxon>Dikarya</taxon>
        <taxon>Ascomycota</taxon>
        <taxon>Saccharomycotina</taxon>
        <taxon>Pichiomycetes</taxon>
        <taxon>Pichiales</taxon>
        <taxon>Pichiaceae</taxon>
        <taxon>Pichia</taxon>
    </lineage>
</organism>
<dbReference type="PANTHER" id="PTHR31240">
    <property type="entry name" value="MATERNAL EFFECT EMBRYO ARREST 18"/>
    <property type="match status" value="1"/>
</dbReference>
<gene>
    <name evidence="1" type="ORF">DAPK24_019090</name>
</gene>
<sequence>MKVVVISGGTATNNIIEEFLPSNKDDKLTFILPVSDNGGSSGELQRIFGGFSIGDIRSRLVRLMTNESIQEILMHRLSNDEIEARKEWERIINDREIDIIIRSFLNFMDVQIEGSDMKLARASIGNMFLFGCKMIMGMKEAIELMNKIGGIPNNIHIYGCTYEDVNIYAKLANGKIIIGQSEISHPVNGNSQLMIDKECEIPLESPIKKVGYVKEGEGEGDNDDKFANDETLQAIEEADTIVYSIGSLWTSIVPVLITKGISERIRRDQRKILLVNGWPDRETSGMNREDYKNTIAQALDKRVDECIDIVVDPLIESIRGSIYKTNPQ</sequence>
<dbReference type="AlphaFoldDB" id="A0AAV5R3V9"/>
<evidence type="ECO:0000313" key="2">
    <source>
        <dbReference type="Proteomes" id="UP001378960"/>
    </source>
</evidence>
<name>A0AAV5R3V9_PICKL</name>
<dbReference type="SUPFAM" id="SSF142338">
    <property type="entry name" value="CofD-like"/>
    <property type="match status" value="1"/>
</dbReference>
<keyword evidence="2" id="KW-1185">Reference proteome</keyword>
<dbReference type="EMBL" id="BTGB01000002">
    <property type="protein sequence ID" value="GMM45334.1"/>
    <property type="molecule type" value="Genomic_DNA"/>
</dbReference>
<protein>
    <recommendedName>
        <fullName evidence="3">Gluconeogenesis factor</fullName>
    </recommendedName>
</protein>
<evidence type="ECO:0008006" key="3">
    <source>
        <dbReference type="Google" id="ProtNLM"/>
    </source>
</evidence>
<dbReference type="InterPro" id="IPR038136">
    <property type="entry name" value="CofD-like_dom_sf"/>
</dbReference>
<evidence type="ECO:0000313" key="1">
    <source>
        <dbReference type="EMBL" id="GMM45334.1"/>
    </source>
</evidence>